<evidence type="ECO:0000256" key="2">
    <source>
        <dbReference type="ARBA" id="ARBA00022617"/>
    </source>
</evidence>
<comment type="similarity">
    <text evidence="4">Belongs to the peroxidase family.</text>
</comment>
<dbReference type="GO" id="GO:0020037">
    <property type="term" value="F:heme binding"/>
    <property type="evidence" value="ECO:0007669"/>
    <property type="project" value="UniProtKB-UniRule"/>
</dbReference>
<comment type="caution">
    <text evidence="7">The sequence shown here is derived from an EMBL/GenBank/DDBJ whole genome shotgun (WGS) entry which is preliminary data.</text>
</comment>
<evidence type="ECO:0000256" key="3">
    <source>
        <dbReference type="ARBA" id="ARBA00023002"/>
    </source>
</evidence>
<dbReference type="EC" id="1.11.1.-" evidence="5"/>
<evidence type="ECO:0000313" key="8">
    <source>
        <dbReference type="Proteomes" id="UP000799444"/>
    </source>
</evidence>
<dbReference type="PRINTS" id="PR00458">
    <property type="entry name" value="PEROXIDASE"/>
</dbReference>
<evidence type="ECO:0000313" key="7">
    <source>
        <dbReference type="EMBL" id="KAF2735068.1"/>
    </source>
</evidence>
<keyword evidence="3 5" id="KW-0560">Oxidoreductase</keyword>
<dbReference type="GO" id="GO:0034599">
    <property type="term" value="P:cellular response to oxidative stress"/>
    <property type="evidence" value="ECO:0007669"/>
    <property type="project" value="InterPro"/>
</dbReference>
<keyword evidence="1 5" id="KW-0575">Peroxidase</keyword>
<dbReference type="GO" id="GO:0046872">
    <property type="term" value="F:metal ion binding"/>
    <property type="evidence" value="ECO:0007669"/>
    <property type="project" value="UniProtKB-UniRule"/>
</dbReference>
<dbReference type="Proteomes" id="UP000799444">
    <property type="component" value="Unassembled WGS sequence"/>
</dbReference>
<dbReference type="OrthoDB" id="5985073at2759"/>
<evidence type="ECO:0000256" key="5">
    <source>
        <dbReference type="RuleBase" id="RU363051"/>
    </source>
</evidence>
<dbReference type="Gene3D" id="1.10.520.10">
    <property type="match status" value="1"/>
</dbReference>
<organism evidence="7 8">
    <name type="scientific">Polyplosphaeria fusca</name>
    <dbReference type="NCBI Taxonomy" id="682080"/>
    <lineage>
        <taxon>Eukaryota</taxon>
        <taxon>Fungi</taxon>
        <taxon>Dikarya</taxon>
        <taxon>Ascomycota</taxon>
        <taxon>Pezizomycotina</taxon>
        <taxon>Dothideomycetes</taxon>
        <taxon>Pleosporomycetidae</taxon>
        <taxon>Pleosporales</taxon>
        <taxon>Tetraplosphaeriaceae</taxon>
        <taxon>Polyplosphaeria</taxon>
    </lineage>
</organism>
<gene>
    <name evidence="7" type="ORF">EJ04DRAFT_435841</name>
</gene>
<evidence type="ECO:0000256" key="1">
    <source>
        <dbReference type="ARBA" id="ARBA00022559"/>
    </source>
</evidence>
<dbReference type="PANTHER" id="PTHR31356:SF53">
    <property type="entry name" value="HEME PEROXIDASE"/>
    <property type="match status" value="1"/>
</dbReference>
<sequence length="541" mass="57393">MRFLSVVAFGLHFRGLLSQTLDANGVSLDDKVLAIERVLLTPGTIDFPVTPCDFNLNSAPNNISGDQTAAQWVRTVFHDFITADTKAGTGGLDASIGFEADRDENLGITFKGTSFINETIIGFNLFAEVYISTADFIALGLAASLNACDSGTPLVKLRAGRIDATGPGPTGVPKPQDSLTSATDAFAKAGFSKTEMIQAVACGHSIGSVHKIDFPEIGRSVSPPGTGADTFDSTPFKFDNTQVQEYLTGTGKRGGPLVTTKNVTMQSDLRIFKSDNNVTVKAMSSAASFRNTCLTIFEKMLNTVPAGTTLSNPIGPRPWITKETHLDLSPSGVVRFSGNISTQSKAAGAAPATASYVYLTNSGNTAKAGNSQAGLSEPFGKITYYSFNDTIPAGVTSIKIQNSYTENINMNLFIMPSQSFINQRFNPNGSAGIASYLVRAALLTSLATSGASLTGTFYFPSPQPNSAAPKWTRTTFTLTKEKTLGSYTIFKGQVSEPGVHATGTGLHHIDVQFGSIRSPKVIASFFTTESFFGNCSDFTKC</sequence>
<feature type="domain" description="Plant heme peroxidase family profile" evidence="6">
    <location>
        <begin position="68"/>
        <end position="297"/>
    </location>
</feature>
<accession>A0A9P4R1G3</accession>
<dbReference type="InterPro" id="IPR010255">
    <property type="entry name" value="Haem_peroxidase_sf"/>
</dbReference>
<feature type="signal peptide" evidence="5">
    <location>
        <begin position="1"/>
        <end position="18"/>
    </location>
</feature>
<keyword evidence="2" id="KW-0408">Iron</keyword>
<evidence type="ECO:0000256" key="4">
    <source>
        <dbReference type="RuleBase" id="RU004241"/>
    </source>
</evidence>
<keyword evidence="8" id="KW-1185">Reference proteome</keyword>
<dbReference type="Pfam" id="PF00141">
    <property type="entry name" value="peroxidase"/>
    <property type="match status" value="1"/>
</dbReference>
<dbReference type="SUPFAM" id="SSF48113">
    <property type="entry name" value="Heme-dependent peroxidases"/>
    <property type="match status" value="1"/>
</dbReference>
<name>A0A9P4R1G3_9PLEO</name>
<dbReference type="PROSITE" id="PS50873">
    <property type="entry name" value="PEROXIDASE_4"/>
    <property type="match status" value="1"/>
</dbReference>
<reference evidence="7" key="1">
    <citation type="journal article" date="2020" name="Stud. Mycol.">
        <title>101 Dothideomycetes genomes: a test case for predicting lifestyles and emergence of pathogens.</title>
        <authorList>
            <person name="Haridas S."/>
            <person name="Albert R."/>
            <person name="Binder M."/>
            <person name="Bloem J."/>
            <person name="Labutti K."/>
            <person name="Salamov A."/>
            <person name="Andreopoulos B."/>
            <person name="Baker S."/>
            <person name="Barry K."/>
            <person name="Bills G."/>
            <person name="Bluhm B."/>
            <person name="Cannon C."/>
            <person name="Castanera R."/>
            <person name="Culley D."/>
            <person name="Daum C."/>
            <person name="Ezra D."/>
            <person name="Gonzalez J."/>
            <person name="Henrissat B."/>
            <person name="Kuo A."/>
            <person name="Liang C."/>
            <person name="Lipzen A."/>
            <person name="Lutzoni F."/>
            <person name="Magnuson J."/>
            <person name="Mondo S."/>
            <person name="Nolan M."/>
            <person name="Ohm R."/>
            <person name="Pangilinan J."/>
            <person name="Park H.-J."/>
            <person name="Ramirez L."/>
            <person name="Alfaro M."/>
            <person name="Sun H."/>
            <person name="Tritt A."/>
            <person name="Yoshinaga Y."/>
            <person name="Zwiers L.-H."/>
            <person name="Turgeon B."/>
            <person name="Goodwin S."/>
            <person name="Spatafora J."/>
            <person name="Crous P."/>
            <person name="Grigoriev I."/>
        </authorList>
    </citation>
    <scope>NUCLEOTIDE SEQUENCE</scope>
    <source>
        <strain evidence="7">CBS 125425</strain>
    </source>
</reference>
<protein>
    <recommendedName>
        <fullName evidence="5">Peroxidase</fullName>
        <ecNumber evidence="5">1.11.1.-</ecNumber>
    </recommendedName>
</protein>
<keyword evidence="5" id="KW-0732">Signal</keyword>
<dbReference type="AlphaFoldDB" id="A0A9P4R1G3"/>
<dbReference type="PANTHER" id="PTHR31356">
    <property type="entry name" value="THYLAKOID LUMENAL 29 KDA PROTEIN, CHLOROPLASTIC-RELATED"/>
    <property type="match status" value="1"/>
</dbReference>
<keyword evidence="2" id="KW-0349">Heme</keyword>
<dbReference type="GO" id="GO:0042744">
    <property type="term" value="P:hydrogen peroxide catabolic process"/>
    <property type="evidence" value="ECO:0007669"/>
    <property type="project" value="TreeGrafter"/>
</dbReference>
<keyword evidence="2" id="KW-0479">Metal-binding</keyword>
<dbReference type="GO" id="GO:0004601">
    <property type="term" value="F:peroxidase activity"/>
    <property type="evidence" value="ECO:0007669"/>
    <property type="project" value="UniProtKB-KW"/>
</dbReference>
<dbReference type="GO" id="GO:0000302">
    <property type="term" value="P:response to reactive oxygen species"/>
    <property type="evidence" value="ECO:0007669"/>
    <property type="project" value="TreeGrafter"/>
</dbReference>
<feature type="chain" id="PRO_5040537962" description="Peroxidase" evidence="5">
    <location>
        <begin position="19"/>
        <end position="541"/>
    </location>
</feature>
<dbReference type="InterPro" id="IPR044831">
    <property type="entry name" value="Ccp1-like"/>
</dbReference>
<dbReference type="Gene3D" id="1.10.420.10">
    <property type="entry name" value="Peroxidase, domain 2"/>
    <property type="match status" value="1"/>
</dbReference>
<evidence type="ECO:0000259" key="6">
    <source>
        <dbReference type="PROSITE" id="PS50873"/>
    </source>
</evidence>
<dbReference type="EMBL" id="ML996140">
    <property type="protein sequence ID" value="KAF2735068.1"/>
    <property type="molecule type" value="Genomic_DNA"/>
</dbReference>
<proteinExistence type="inferred from homology"/>
<dbReference type="InterPro" id="IPR002016">
    <property type="entry name" value="Haem_peroxidase"/>
</dbReference>